<name>A0ACC3NFM0_9PEZI</name>
<organism evidence="1 2">
    <name type="scientific">Vermiconidia calcicola</name>
    <dbReference type="NCBI Taxonomy" id="1690605"/>
    <lineage>
        <taxon>Eukaryota</taxon>
        <taxon>Fungi</taxon>
        <taxon>Dikarya</taxon>
        <taxon>Ascomycota</taxon>
        <taxon>Pezizomycotina</taxon>
        <taxon>Dothideomycetes</taxon>
        <taxon>Dothideomycetidae</taxon>
        <taxon>Mycosphaerellales</taxon>
        <taxon>Extremaceae</taxon>
        <taxon>Vermiconidia</taxon>
    </lineage>
</organism>
<dbReference type="EMBL" id="JAUTXU010000045">
    <property type="protein sequence ID" value="KAK3715953.1"/>
    <property type="molecule type" value="Genomic_DNA"/>
</dbReference>
<proteinExistence type="predicted"/>
<evidence type="ECO:0000313" key="2">
    <source>
        <dbReference type="Proteomes" id="UP001281147"/>
    </source>
</evidence>
<feature type="non-terminal residue" evidence="1">
    <location>
        <position position="1"/>
    </location>
</feature>
<dbReference type="Proteomes" id="UP001281147">
    <property type="component" value="Unassembled WGS sequence"/>
</dbReference>
<accession>A0ACC3NFM0</accession>
<keyword evidence="2" id="KW-1185">Reference proteome</keyword>
<comment type="caution">
    <text evidence="1">The sequence shown here is derived from an EMBL/GenBank/DDBJ whole genome shotgun (WGS) entry which is preliminary data.</text>
</comment>
<evidence type="ECO:0000313" key="1">
    <source>
        <dbReference type="EMBL" id="KAK3715953.1"/>
    </source>
</evidence>
<sequence>AGDTFIAAMLFGLMTRKQTAETPAQHDRALWSLKQRLDFANALAGRKILQDGFQGLGDLNED</sequence>
<protein>
    <submittedName>
        <fullName evidence="1">Uncharacterized protein</fullName>
    </submittedName>
</protein>
<reference evidence="1" key="1">
    <citation type="submission" date="2023-07" db="EMBL/GenBank/DDBJ databases">
        <title>Black Yeasts Isolated from many extreme environments.</title>
        <authorList>
            <person name="Coleine C."/>
            <person name="Stajich J.E."/>
            <person name="Selbmann L."/>
        </authorList>
    </citation>
    <scope>NUCLEOTIDE SEQUENCE</scope>
    <source>
        <strain evidence="1">CCFEE 5714</strain>
    </source>
</reference>
<gene>
    <name evidence="1" type="ORF">LTR37_006683</name>
</gene>